<sequence>MIDRDHKSGNGWQSLSKRKPAVLGGNRSVPICELISAYYEGNVADARINCVKNNTDQN</sequence>
<reference evidence="2" key="1">
    <citation type="journal article" date="2019" name="bioRxiv">
        <title>The Genome of the Zebra Mussel, Dreissena polymorpha: A Resource for Invasive Species Research.</title>
        <authorList>
            <person name="McCartney M.A."/>
            <person name="Auch B."/>
            <person name="Kono T."/>
            <person name="Mallez S."/>
            <person name="Zhang Y."/>
            <person name="Obille A."/>
            <person name="Becker A."/>
            <person name="Abrahante J.E."/>
            <person name="Garbe J."/>
            <person name="Badalamenti J.P."/>
            <person name="Herman A."/>
            <person name="Mangelson H."/>
            <person name="Liachko I."/>
            <person name="Sullivan S."/>
            <person name="Sone E.D."/>
            <person name="Koren S."/>
            <person name="Silverstein K.A.T."/>
            <person name="Beckman K.B."/>
            <person name="Gohl D.M."/>
        </authorList>
    </citation>
    <scope>NUCLEOTIDE SEQUENCE</scope>
    <source>
        <strain evidence="2">Duluth1</strain>
        <tissue evidence="2">Whole animal</tissue>
    </source>
</reference>
<evidence type="ECO:0000313" key="2">
    <source>
        <dbReference type="EMBL" id="KAH3807259.1"/>
    </source>
</evidence>
<comment type="caution">
    <text evidence="2">The sequence shown here is derived from an EMBL/GenBank/DDBJ whole genome shotgun (WGS) entry which is preliminary data.</text>
</comment>
<dbReference type="Proteomes" id="UP000828390">
    <property type="component" value="Unassembled WGS sequence"/>
</dbReference>
<gene>
    <name evidence="2" type="ORF">DPMN_135594</name>
</gene>
<dbReference type="EMBL" id="JAIWYP010000006">
    <property type="protein sequence ID" value="KAH3807259.1"/>
    <property type="molecule type" value="Genomic_DNA"/>
</dbReference>
<reference evidence="2" key="2">
    <citation type="submission" date="2020-11" db="EMBL/GenBank/DDBJ databases">
        <authorList>
            <person name="McCartney M.A."/>
            <person name="Auch B."/>
            <person name="Kono T."/>
            <person name="Mallez S."/>
            <person name="Becker A."/>
            <person name="Gohl D.M."/>
            <person name="Silverstein K.A.T."/>
            <person name="Koren S."/>
            <person name="Bechman K.B."/>
            <person name="Herman A."/>
            <person name="Abrahante J.E."/>
            <person name="Garbe J."/>
        </authorList>
    </citation>
    <scope>NUCLEOTIDE SEQUENCE</scope>
    <source>
        <strain evidence="2">Duluth1</strain>
        <tissue evidence="2">Whole animal</tissue>
    </source>
</reference>
<evidence type="ECO:0000313" key="3">
    <source>
        <dbReference type="Proteomes" id="UP000828390"/>
    </source>
</evidence>
<proteinExistence type="predicted"/>
<protein>
    <submittedName>
        <fullName evidence="2">Uncharacterized protein</fullName>
    </submittedName>
</protein>
<name>A0A9D4JEU2_DREPO</name>
<accession>A0A9D4JEU2</accession>
<organism evidence="2 3">
    <name type="scientific">Dreissena polymorpha</name>
    <name type="common">Zebra mussel</name>
    <name type="synonym">Mytilus polymorpha</name>
    <dbReference type="NCBI Taxonomy" id="45954"/>
    <lineage>
        <taxon>Eukaryota</taxon>
        <taxon>Metazoa</taxon>
        <taxon>Spiralia</taxon>
        <taxon>Lophotrochozoa</taxon>
        <taxon>Mollusca</taxon>
        <taxon>Bivalvia</taxon>
        <taxon>Autobranchia</taxon>
        <taxon>Heteroconchia</taxon>
        <taxon>Euheterodonta</taxon>
        <taxon>Imparidentia</taxon>
        <taxon>Neoheterodontei</taxon>
        <taxon>Myida</taxon>
        <taxon>Dreissenoidea</taxon>
        <taxon>Dreissenidae</taxon>
        <taxon>Dreissena</taxon>
    </lineage>
</organism>
<feature type="region of interest" description="Disordered" evidence="1">
    <location>
        <begin position="1"/>
        <end position="23"/>
    </location>
</feature>
<dbReference type="AlphaFoldDB" id="A0A9D4JEU2"/>
<keyword evidence="3" id="KW-1185">Reference proteome</keyword>
<evidence type="ECO:0000256" key="1">
    <source>
        <dbReference type="SAM" id="MobiDB-lite"/>
    </source>
</evidence>